<dbReference type="EMBL" id="KQ086248">
    <property type="protein sequence ID" value="KLO05987.1"/>
    <property type="molecule type" value="Genomic_DNA"/>
</dbReference>
<dbReference type="SMART" id="SM00256">
    <property type="entry name" value="FBOX"/>
    <property type="match status" value="1"/>
</dbReference>
<name>A0A0H2R3S3_9AGAM</name>
<dbReference type="AlphaFoldDB" id="A0A0H2R3S3"/>
<dbReference type="Gene3D" id="1.20.1280.50">
    <property type="match status" value="1"/>
</dbReference>
<feature type="domain" description="F-box" evidence="1">
    <location>
        <begin position="46"/>
        <end position="92"/>
    </location>
</feature>
<evidence type="ECO:0000313" key="3">
    <source>
        <dbReference type="Proteomes" id="UP000053477"/>
    </source>
</evidence>
<organism evidence="2 3">
    <name type="scientific">Schizopora paradoxa</name>
    <dbReference type="NCBI Taxonomy" id="27342"/>
    <lineage>
        <taxon>Eukaryota</taxon>
        <taxon>Fungi</taxon>
        <taxon>Dikarya</taxon>
        <taxon>Basidiomycota</taxon>
        <taxon>Agaricomycotina</taxon>
        <taxon>Agaricomycetes</taxon>
        <taxon>Hymenochaetales</taxon>
        <taxon>Schizoporaceae</taxon>
        <taxon>Schizopora</taxon>
    </lineage>
</organism>
<dbReference type="InterPro" id="IPR001810">
    <property type="entry name" value="F-box_dom"/>
</dbReference>
<dbReference type="InParanoid" id="A0A0H2R3S3"/>
<accession>A0A0H2R3S3</accession>
<protein>
    <recommendedName>
        <fullName evidence="1">F-box domain-containing protein</fullName>
    </recommendedName>
</protein>
<dbReference type="InterPro" id="IPR036047">
    <property type="entry name" value="F-box-like_dom_sf"/>
</dbReference>
<evidence type="ECO:0000259" key="1">
    <source>
        <dbReference type="PROSITE" id="PS50181"/>
    </source>
</evidence>
<dbReference type="SUPFAM" id="SSF81383">
    <property type="entry name" value="F-box domain"/>
    <property type="match status" value="1"/>
</dbReference>
<dbReference type="Proteomes" id="UP000053477">
    <property type="component" value="Unassembled WGS sequence"/>
</dbReference>
<keyword evidence="3" id="KW-1185">Reference proteome</keyword>
<evidence type="ECO:0000313" key="2">
    <source>
        <dbReference type="EMBL" id="KLO05987.1"/>
    </source>
</evidence>
<reference evidence="2 3" key="1">
    <citation type="submission" date="2015-04" db="EMBL/GenBank/DDBJ databases">
        <title>Complete genome sequence of Schizopora paradoxa KUC8140, a cosmopolitan wood degrader in East Asia.</title>
        <authorList>
            <consortium name="DOE Joint Genome Institute"/>
            <person name="Min B."/>
            <person name="Park H."/>
            <person name="Jang Y."/>
            <person name="Kim J.-J."/>
            <person name="Kim K.H."/>
            <person name="Pangilinan J."/>
            <person name="Lipzen A."/>
            <person name="Riley R."/>
            <person name="Grigoriev I.V."/>
            <person name="Spatafora J.W."/>
            <person name="Choi I.-G."/>
        </authorList>
    </citation>
    <scope>NUCLEOTIDE SEQUENCE [LARGE SCALE GENOMIC DNA]</scope>
    <source>
        <strain evidence="2 3">KUC8140</strain>
    </source>
</reference>
<gene>
    <name evidence="2" type="ORF">SCHPADRAFT_883216</name>
</gene>
<dbReference type="OrthoDB" id="3047634at2759"/>
<dbReference type="Pfam" id="PF12937">
    <property type="entry name" value="F-box-like"/>
    <property type="match status" value="1"/>
</dbReference>
<sequence length="525" mass="59043">MDDLDTGMLLSDASCYASSSSTSTFDGGRLWERSPSPPIRFKEKGTTELLELPQELLYHICTMLDIPEVLRLSKTCKSFFQTCSLRSLWLNILDELDFYETPNLPSHLPLTSYSTAELKRRAINAVLISKQARGTAPMKFTRLDTLHTSVRFKRSFSIFRKVDPFLLPGGQRMLVNNYGQLELWSIGSDDRDHRCIWRTDSSTDEMDVVAFNGEVVDGGSAVMIACVFVDRRHTPPMLRVFRFDESTQTCSVVCETRMSVYVSHVLMIRGNYVLLYQLQSFELWVLDWTSGRNQYVDFKDQKNQTFRIRSALLVENALVVTGDTGKFFGEGTLQVFAVQPQHLASSSTQAVGKINRTTVQVKHTEELEETKDTWGLAINAFQPFWRRNANAPIELCVVALKVLDARNLLMRSYRLQVHTPEADTLFASSTIESLKLQVKDVSCAKSVDYPVAGALSNAALIFTLQPKFKCFAAFCDSVQPSPIDLRGDESIGAITRTSNYSVSIEPWSNAISVGSEGMVAILRFD</sequence>
<proteinExistence type="predicted"/>
<dbReference type="PROSITE" id="PS50181">
    <property type="entry name" value="FBOX"/>
    <property type="match status" value="1"/>
</dbReference>